<evidence type="ECO:0000313" key="3">
    <source>
        <dbReference type="Proteomes" id="UP000620104"/>
    </source>
</evidence>
<reference evidence="2" key="1">
    <citation type="submission" date="2020-07" db="EMBL/GenBank/DDBJ databases">
        <title>Draft Genome Sequence of a Deep-Sea Yeast, Naganishia (Cryptococcus) liquefaciens strain N6.</title>
        <authorList>
            <person name="Han Y.W."/>
            <person name="Kajitani R."/>
            <person name="Morimoto H."/>
            <person name="Parhat M."/>
            <person name="Tsubouchi H."/>
            <person name="Bakenova O."/>
            <person name="Ogata M."/>
            <person name="Argunhan B."/>
            <person name="Aoki R."/>
            <person name="Kajiwara S."/>
            <person name="Itoh T."/>
            <person name="Iwasaki H."/>
        </authorList>
    </citation>
    <scope>NUCLEOTIDE SEQUENCE</scope>
    <source>
        <strain evidence="2">N6</strain>
    </source>
</reference>
<sequence>MWPPSPLWAEISRRMLARDAAQAREDAFSRTSRSSLPSNPSEAEQSLASGLGYDDTAWTTPSSANHRKDSEWDEISDLIDKIRLEVNSYPGTLNDERSKASATLSC</sequence>
<dbReference type="AlphaFoldDB" id="A0A8H3YH51"/>
<feature type="region of interest" description="Disordered" evidence="1">
    <location>
        <begin position="20"/>
        <end position="70"/>
    </location>
</feature>
<proteinExistence type="predicted"/>
<dbReference type="Proteomes" id="UP000620104">
    <property type="component" value="Unassembled WGS sequence"/>
</dbReference>
<dbReference type="EMBL" id="BLZA01000032">
    <property type="protein sequence ID" value="GHJ88988.1"/>
    <property type="molecule type" value="Genomic_DNA"/>
</dbReference>
<name>A0A8H3YH51_9TREE</name>
<keyword evidence="3" id="KW-1185">Reference proteome</keyword>
<evidence type="ECO:0000256" key="1">
    <source>
        <dbReference type="SAM" id="MobiDB-lite"/>
    </source>
</evidence>
<feature type="compositionally biased region" description="Polar residues" evidence="1">
    <location>
        <begin position="29"/>
        <end position="48"/>
    </location>
</feature>
<protein>
    <submittedName>
        <fullName evidence="2">Uncharacterized protein</fullName>
    </submittedName>
</protein>
<evidence type="ECO:0000313" key="2">
    <source>
        <dbReference type="EMBL" id="GHJ88988.1"/>
    </source>
</evidence>
<comment type="caution">
    <text evidence="2">The sequence shown here is derived from an EMBL/GenBank/DDBJ whole genome shotgun (WGS) entry which is preliminary data.</text>
</comment>
<gene>
    <name evidence="2" type="ORF">NliqN6_5390</name>
</gene>
<organism evidence="2 3">
    <name type="scientific">Naganishia liquefaciens</name>
    <dbReference type="NCBI Taxonomy" id="104408"/>
    <lineage>
        <taxon>Eukaryota</taxon>
        <taxon>Fungi</taxon>
        <taxon>Dikarya</taxon>
        <taxon>Basidiomycota</taxon>
        <taxon>Agaricomycotina</taxon>
        <taxon>Tremellomycetes</taxon>
        <taxon>Filobasidiales</taxon>
        <taxon>Filobasidiaceae</taxon>
        <taxon>Naganishia</taxon>
    </lineage>
</organism>
<accession>A0A8H3YH51</accession>